<proteinExistence type="predicted"/>
<dbReference type="OrthoDB" id="740620at2"/>
<name>A0A0S7BYE9_9BACT</name>
<dbReference type="RefSeq" id="WP_062039209.1">
    <property type="nucleotide sequence ID" value="NZ_DF968182.1"/>
</dbReference>
<evidence type="ECO:0000313" key="2">
    <source>
        <dbReference type="Proteomes" id="UP000053091"/>
    </source>
</evidence>
<accession>A0A0S7BYE9</accession>
<organism evidence="1">
    <name type="scientific">Lentimicrobium saccharophilum</name>
    <dbReference type="NCBI Taxonomy" id="1678841"/>
    <lineage>
        <taxon>Bacteria</taxon>
        <taxon>Pseudomonadati</taxon>
        <taxon>Bacteroidota</taxon>
        <taxon>Bacteroidia</taxon>
        <taxon>Bacteroidales</taxon>
        <taxon>Lentimicrobiaceae</taxon>
        <taxon>Lentimicrobium</taxon>
    </lineage>
</organism>
<reference evidence="1" key="1">
    <citation type="journal article" date="2015" name="Genome Announc.">
        <title>Draft Genome Sequence of Bacteroidales Strain TBC1, a Novel Isolate from a Methanogenic Wastewater Treatment System.</title>
        <authorList>
            <person name="Tourlousse D.M."/>
            <person name="Matsuura N."/>
            <person name="Sun L."/>
            <person name="Toyonaga M."/>
            <person name="Kuroda K."/>
            <person name="Ohashi A."/>
            <person name="Cruz R."/>
            <person name="Yamaguchi T."/>
            <person name="Sekiguchi Y."/>
        </authorList>
    </citation>
    <scope>NUCLEOTIDE SEQUENCE [LARGE SCALE GENOMIC DNA]</scope>
    <source>
        <strain evidence="1">TBC1</strain>
    </source>
</reference>
<keyword evidence="2" id="KW-1185">Reference proteome</keyword>
<gene>
    <name evidence="1" type="ORF">TBC1_11954</name>
</gene>
<dbReference type="STRING" id="1678841.TBC1_11954"/>
<protein>
    <submittedName>
        <fullName evidence="1">Uncharacterized protein</fullName>
    </submittedName>
</protein>
<evidence type="ECO:0000313" key="1">
    <source>
        <dbReference type="EMBL" id="GAP42814.1"/>
    </source>
</evidence>
<sequence>MDTKSLLKLRGFILALQFCLFSVSSFFLASCSQEEEINSASVILKSGSAYTAPGEEVSPGGKINIGVLASGSGSPLTYLRIERITGNDTTVQLDKGIYAGNEGFDADFSFPKGQAASEVWRVLVMNADRDTATASIVVRKGAGTSYGPIRHYADLVLGMQQNFTSPSYLDADLGLVYDDVSVAGKESTIDIVPYFYFTSGLPSPSLTCPGYTSVVGYYPLINNWPEKNSTLFDYNTSDNDLISPAAFDAAVNDSLLVTGYNPTKVSGNCKYAYSGKVIPFKTQQGKYGLLKIVLADEHEQGTMLLEIKIQQ</sequence>
<dbReference type="Proteomes" id="UP000053091">
    <property type="component" value="Unassembled WGS sequence"/>
</dbReference>
<dbReference type="EMBL" id="DF968182">
    <property type="protein sequence ID" value="GAP42814.1"/>
    <property type="molecule type" value="Genomic_DNA"/>
</dbReference>
<dbReference type="PROSITE" id="PS51257">
    <property type="entry name" value="PROKAR_LIPOPROTEIN"/>
    <property type="match status" value="1"/>
</dbReference>
<dbReference type="AlphaFoldDB" id="A0A0S7BYE9"/>